<comment type="caution">
    <text evidence="2">The sequence shown here is derived from an EMBL/GenBank/DDBJ whole genome shotgun (WGS) entry which is preliminary data.</text>
</comment>
<evidence type="ECO:0000313" key="2">
    <source>
        <dbReference type="EMBL" id="MCV9388658.1"/>
    </source>
</evidence>
<reference evidence="2 3" key="1">
    <citation type="submission" date="2022-10" db="EMBL/GenBank/DDBJ databases">
        <title>Comparative genomics and taxonomic characterization of three novel marine species of genus Reichenbachiella exhibiting antioxidant and polysaccharide degradation activities.</title>
        <authorList>
            <person name="Muhammad N."/>
            <person name="Lee Y.-J."/>
            <person name="Ko J."/>
            <person name="Kim S.-G."/>
        </authorList>
    </citation>
    <scope>NUCLEOTIDE SEQUENCE [LARGE SCALE GENOMIC DNA]</scope>
    <source>
        <strain evidence="2 3">ABR2-5</strain>
    </source>
</reference>
<sequence length="90" mass="10191">MFKSLGKLFKGIFASEPKELIVKISKENEEGLYKTLELAQKFEVEKKKYDEKMAKLAQKEAEKKAKEEAKAAAKKAKEEARAARKSKKAA</sequence>
<accession>A0ABT3CYN4</accession>
<dbReference type="Proteomes" id="UP001300692">
    <property type="component" value="Unassembled WGS sequence"/>
</dbReference>
<proteinExistence type="predicted"/>
<evidence type="ECO:0000256" key="1">
    <source>
        <dbReference type="SAM" id="MobiDB-lite"/>
    </source>
</evidence>
<protein>
    <submittedName>
        <fullName evidence="2">Uncharacterized protein</fullName>
    </submittedName>
</protein>
<gene>
    <name evidence="2" type="ORF">N7U62_18370</name>
</gene>
<name>A0ABT3CYN4_9BACT</name>
<feature type="region of interest" description="Disordered" evidence="1">
    <location>
        <begin position="62"/>
        <end position="90"/>
    </location>
</feature>
<organism evidence="2 3">
    <name type="scientific">Reichenbachiella ulvae</name>
    <dbReference type="NCBI Taxonomy" id="2980104"/>
    <lineage>
        <taxon>Bacteria</taxon>
        <taxon>Pseudomonadati</taxon>
        <taxon>Bacteroidota</taxon>
        <taxon>Cytophagia</taxon>
        <taxon>Cytophagales</taxon>
        <taxon>Reichenbachiellaceae</taxon>
        <taxon>Reichenbachiella</taxon>
    </lineage>
</organism>
<evidence type="ECO:0000313" key="3">
    <source>
        <dbReference type="Proteomes" id="UP001300692"/>
    </source>
</evidence>
<keyword evidence="3" id="KW-1185">Reference proteome</keyword>
<dbReference type="RefSeq" id="WP_264139543.1">
    <property type="nucleotide sequence ID" value="NZ_JAOYOD010000001.1"/>
</dbReference>
<dbReference type="EMBL" id="JAOYOD010000001">
    <property type="protein sequence ID" value="MCV9388658.1"/>
    <property type="molecule type" value="Genomic_DNA"/>
</dbReference>
<feature type="compositionally biased region" description="Basic and acidic residues" evidence="1">
    <location>
        <begin position="62"/>
        <end position="82"/>
    </location>
</feature>